<reference evidence="1" key="1">
    <citation type="submission" date="2018-02" db="EMBL/GenBank/DDBJ databases">
        <title>Rhizophora mucronata_Transcriptome.</title>
        <authorList>
            <person name="Meera S.P."/>
            <person name="Sreeshan A."/>
            <person name="Augustine A."/>
        </authorList>
    </citation>
    <scope>NUCLEOTIDE SEQUENCE</scope>
    <source>
        <tissue evidence="1">Leaf</tissue>
    </source>
</reference>
<protein>
    <submittedName>
        <fullName evidence="1">Uncharacterized protein MANES_13G010400</fullName>
    </submittedName>
</protein>
<organism evidence="1">
    <name type="scientific">Rhizophora mucronata</name>
    <name type="common">Asiatic mangrove</name>
    <dbReference type="NCBI Taxonomy" id="61149"/>
    <lineage>
        <taxon>Eukaryota</taxon>
        <taxon>Viridiplantae</taxon>
        <taxon>Streptophyta</taxon>
        <taxon>Embryophyta</taxon>
        <taxon>Tracheophyta</taxon>
        <taxon>Spermatophyta</taxon>
        <taxon>Magnoliopsida</taxon>
        <taxon>eudicotyledons</taxon>
        <taxon>Gunneridae</taxon>
        <taxon>Pentapetalae</taxon>
        <taxon>rosids</taxon>
        <taxon>fabids</taxon>
        <taxon>Malpighiales</taxon>
        <taxon>Rhizophoraceae</taxon>
        <taxon>Rhizophora</taxon>
    </lineage>
</organism>
<evidence type="ECO:0000313" key="1">
    <source>
        <dbReference type="EMBL" id="MBW96809.1"/>
    </source>
</evidence>
<sequence length="48" mass="5334">MPPAGPEGWQSTVVMLCWHCWKGRLVSLATMLAEPWIFCPSKVSIDSS</sequence>
<dbReference type="AlphaFoldDB" id="A0A2P2JTL5"/>
<accession>A0A2P2JTL5</accession>
<proteinExistence type="predicted"/>
<name>A0A2P2JTL5_RHIMU</name>
<dbReference type="EMBL" id="GGEC01016326">
    <property type="protein sequence ID" value="MBW96809.1"/>
    <property type="molecule type" value="Transcribed_RNA"/>
</dbReference>